<evidence type="ECO:0000313" key="3">
    <source>
        <dbReference type="WBParaSite" id="SBAD_0000647901-mRNA-1"/>
    </source>
</evidence>
<evidence type="ECO:0000313" key="2">
    <source>
        <dbReference type="Proteomes" id="UP000270296"/>
    </source>
</evidence>
<dbReference type="AlphaFoldDB" id="A0A183IRI9"/>
<reference evidence="1 2" key="2">
    <citation type="submission" date="2018-11" db="EMBL/GenBank/DDBJ databases">
        <authorList>
            <consortium name="Pathogen Informatics"/>
        </authorList>
    </citation>
    <scope>NUCLEOTIDE SEQUENCE [LARGE SCALE GENOMIC DNA]</scope>
</reference>
<proteinExistence type="predicted"/>
<keyword evidence="2" id="KW-1185">Reference proteome</keyword>
<dbReference type="EMBL" id="UZAM01009591">
    <property type="protein sequence ID" value="VDP09575.1"/>
    <property type="molecule type" value="Genomic_DNA"/>
</dbReference>
<gene>
    <name evidence="1" type="ORF">SBAD_LOCUS6236</name>
</gene>
<dbReference type="WBParaSite" id="SBAD_0000647901-mRNA-1">
    <property type="protein sequence ID" value="SBAD_0000647901-mRNA-1"/>
    <property type="gene ID" value="SBAD_0000647901"/>
</dbReference>
<accession>A0A183IRI9</accession>
<dbReference type="Proteomes" id="UP000270296">
    <property type="component" value="Unassembled WGS sequence"/>
</dbReference>
<sequence>MAYTLCSVYKVAVTPLVFTEISLQQFFGWCTSTNSKRPELAQSMQCLRQKFEQALAKTCRRSSEYGASQRSLTPRSALRFFVCIEVALFDVQPSRRKSNRRGQMIEEA</sequence>
<organism evidence="3">
    <name type="scientific">Soboliphyme baturini</name>
    <dbReference type="NCBI Taxonomy" id="241478"/>
    <lineage>
        <taxon>Eukaryota</taxon>
        <taxon>Metazoa</taxon>
        <taxon>Ecdysozoa</taxon>
        <taxon>Nematoda</taxon>
        <taxon>Enoplea</taxon>
        <taxon>Dorylaimia</taxon>
        <taxon>Dioctophymatida</taxon>
        <taxon>Dioctophymatoidea</taxon>
        <taxon>Soboliphymatidae</taxon>
        <taxon>Soboliphyme</taxon>
    </lineage>
</organism>
<reference evidence="3" key="1">
    <citation type="submission" date="2016-06" db="UniProtKB">
        <authorList>
            <consortium name="WormBaseParasite"/>
        </authorList>
    </citation>
    <scope>IDENTIFICATION</scope>
</reference>
<name>A0A183IRI9_9BILA</name>
<evidence type="ECO:0000313" key="1">
    <source>
        <dbReference type="EMBL" id="VDP09575.1"/>
    </source>
</evidence>
<protein>
    <submittedName>
        <fullName evidence="3">Secreted protein</fullName>
    </submittedName>
</protein>